<evidence type="ECO:0000313" key="1">
    <source>
        <dbReference type="EMBL" id="KAJ9650190.1"/>
    </source>
</evidence>
<dbReference type="EMBL" id="JAPDRQ010000372">
    <property type="protein sequence ID" value="KAJ9650190.1"/>
    <property type="molecule type" value="Genomic_DNA"/>
</dbReference>
<sequence>MSGMSFNSENNFYYSPMAYTARCSSVVPSPTPIVRPNGMYKSSGDSLPQFQPTRKLDYELELAFFISNPVPSGTIVSPESAEEHIFGYVLMNDWSARDIQMYESLPVGPLNCKAFGTTISPWVVMPEALAHARTEPRNQRARKDQIPAHLKQDNLSQSTYEITCHAFLQRSGSEVAKPVSTSSTAHMFWSPGQLLAHRASTGCGLLTGELIGLGTVSSPEELWPDKSLERRGCLFEITNDGKEDVNINDIGGRWLEDGDIVVLEAWAPGDDGVKIGFGKVSGRVLPETSSSMLKTTNKNGTHI</sequence>
<proteinExistence type="predicted"/>
<name>A0ACC2ZRD5_9EURO</name>
<keyword evidence="2" id="KW-1185">Reference proteome</keyword>
<comment type="caution">
    <text evidence="1">The sequence shown here is derived from an EMBL/GenBank/DDBJ whole genome shotgun (WGS) entry which is preliminary data.</text>
</comment>
<evidence type="ECO:0000313" key="2">
    <source>
        <dbReference type="Proteomes" id="UP001172386"/>
    </source>
</evidence>
<organism evidence="1 2">
    <name type="scientific">Neophaeococcomyces mojaviensis</name>
    <dbReference type="NCBI Taxonomy" id="3383035"/>
    <lineage>
        <taxon>Eukaryota</taxon>
        <taxon>Fungi</taxon>
        <taxon>Dikarya</taxon>
        <taxon>Ascomycota</taxon>
        <taxon>Pezizomycotina</taxon>
        <taxon>Eurotiomycetes</taxon>
        <taxon>Chaetothyriomycetidae</taxon>
        <taxon>Chaetothyriales</taxon>
        <taxon>Chaetothyriales incertae sedis</taxon>
        <taxon>Neophaeococcomyces</taxon>
    </lineage>
</organism>
<dbReference type="Proteomes" id="UP001172386">
    <property type="component" value="Unassembled WGS sequence"/>
</dbReference>
<reference evidence="1" key="1">
    <citation type="submission" date="2022-10" db="EMBL/GenBank/DDBJ databases">
        <title>Culturing micro-colonial fungi from biological soil crusts in the Mojave desert and describing Neophaeococcomyces mojavensis, and introducing the new genera and species Taxawa tesnikishii.</title>
        <authorList>
            <person name="Kurbessoian T."/>
            <person name="Stajich J.E."/>
        </authorList>
    </citation>
    <scope>NUCLEOTIDE SEQUENCE</scope>
    <source>
        <strain evidence="1">JES_112</strain>
    </source>
</reference>
<protein>
    <submittedName>
        <fullName evidence="1">Uncharacterized protein</fullName>
    </submittedName>
</protein>
<accession>A0ACC2ZRD5</accession>
<gene>
    <name evidence="1" type="ORF">H2198_010490</name>
</gene>